<evidence type="ECO:0000313" key="4">
    <source>
        <dbReference type="EMBL" id="ETO06744.1"/>
    </source>
</evidence>
<dbReference type="InterPro" id="IPR027483">
    <property type="entry name" value="PInositol-4-P-4/5-kinase_C_sf"/>
</dbReference>
<keyword evidence="1" id="KW-0808">Transferase</keyword>
<dbReference type="InterPro" id="IPR023610">
    <property type="entry name" value="PInositol-4/5-P-5/4-kinase"/>
</dbReference>
<comment type="caution">
    <text evidence="4">The sequence shown here is derived from an EMBL/GenBank/DDBJ whole genome shotgun (WGS) entry which is preliminary data.</text>
</comment>
<dbReference type="SUPFAM" id="SSF56104">
    <property type="entry name" value="SAICAR synthase-like"/>
    <property type="match status" value="1"/>
</dbReference>
<evidence type="ECO:0000259" key="3">
    <source>
        <dbReference type="PROSITE" id="PS51455"/>
    </source>
</evidence>
<feature type="compositionally biased region" description="Polar residues" evidence="2">
    <location>
        <begin position="93"/>
        <end position="106"/>
    </location>
</feature>
<evidence type="ECO:0000313" key="5">
    <source>
        <dbReference type="Proteomes" id="UP000023152"/>
    </source>
</evidence>
<keyword evidence="1" id="KW-0547">Nucleotide-binding</keyword>
<dbReference type="OrthoDB" id="20783at2759"/>
<dbReference type="GO" id="GO:0005886">
    <property type="term" value="C:plasma membrane"/>
    <property type="evidence" value="ECO:0007669"/>
    <property type="project" value="TreeGrafter"/>
</dbReference>
<proteinExistence type="predicted"/>
<dbReference type="InterPro" id="IPR002498">
    <property type="entry name" value="PInositol-4-P-4/5-kinase_core"/>
</dbReference>
<keyword evidence="1" id="KW-0067">ATP-binding</keyword>
<keyword evidence="5" id="KW-1185">Reference proteome</keyword>
<dbReference type="GO" id="GO:0005524">
    <property type="term" value="F:ATP binding"/>
    <property type="evidence" value="ECO:0007669"/>
    <property type="project" value="UniProtKB-UniRule"/>
</dbReference>
<accession>X6LYN8</accession>
<keyword evidence="1 4" id="KW-0418">Kinase</keyword>
<dbReference type="AlphaFoldDB" id="X6LYN8"/>
<dbReference type="Pfam" id="PF01504">
    <property type="entry name" value="PIP5K"/>
    <property type="match status" value="1"/>
</dbReference>
<organism evidence="4 5">
    <name type="scientific">Reticulomyxa filosa</name>
    <dbReference type="NCBI Taxonomy" id="46433"/>
    <lineage>
        <taxon>Eukaryota</taxon>
        <taxon>Sar</taxon>
        <taxon>Rhizaria</taxon>
        <taxon>Retaria</taxon>
        <taxon>Foraminifera</taxon>
        <taxon>Monothalamids</taxon>
        <taxon>Reticulomyxidae</taxon>
        <taxon>Reticulomyxa</taxon>
    </lineage>
</organism>
<name>X6LYN8_RETFI</name>
<dbReference type="EMBL" id="ASPP01026827">
    <property type="protein sequence ID" value="ETO06744.1"/>
    <property type="molecule type" value="Genomic_DNA"/>
</dbReference>
<dbReference type="Gene3D" id="3.30.810.10">
    <property type="entry name" value="2-Layer Sandwich"/>
    <property type="match status" value="1"/>
</dbReference>
<dbReference type="PANTHER" id="PTHR23086:SF8">
    <property type="entry name" value="PHOSPHATIDYLINOSITOL 5-PHOSPHATE 4-KINASE, ISOFORM A"/>
    <property type="match status" value="1"/>
</dbReference>
<dbReference type="Proteomes" id="UP000023152">
    <property type="component" value="Unassembled WGS sequence"/>
</dbReference>
<protein>
    <submittedName>
        <fullName evidence="4">Phosphatidylinositol-4-phosphate 5-kinase</fullName>
    </submittedName>
</protein>
<dbReference type="GO" id="GO:0046854">
    <property type="term" value="P:phosphatidylinositol phosphate biosynthetic process"/>
    <property type="evidence" value="ECO:0007669"/>
    <property type="project" value="TreeGrafter"/>
</dbReference>
<gene>
    <name evidence="4" type="ORF">RFI_30647</name>
</gene>
<reference evidence="4 5" key="1">
    <citation type="journal article" date="2013" name="Curr. Biol.">
        <title>The Genome of the Foraminiferan Reticulomyxa filosa.</title>
        <authorList>
            <person name="Glockner G."/>
            <person name="Hulsmann N."/>
            <person name="Schleicher M."/>
            <person name="Noegel A.A."/>
            <person name="Eichinger L."/>
            <person name="Gallinger C."/>
            <person name="Pawlowski J."/>
            <person name="Sierra R."/>
            <person name="Euteneuer U."/>
            <person name="Pillet L."/>
            <person name="Moustafa A."/>
            <person name="Platzer M."/>
            <person name="Groth M."/>
            <person name="Szafranski K."/>
            <person name="Schliwa M."/>
        </authorList>
    </citation>
    <scope>NUCLEOTIDE SEQUENCE [LARGE SCALE GENOMIC DNA]</scope>
</reference>
<feature type="region of interest" description="Disordered" evidence="2">
    <location>
        <begin position="88"/>
        <end position="124"/>
    </location>
</feature>
<evidence type="ECO:0000256" key="2">
    <source>
        <dbReference type="SAM" id="MobiDB-lite"/>
    </source>
</evidence>
<sequence length="259" mass="29803">MYVHLCIRFNLYAFSRHIKLKGKLMKDEDLKKALLLDPQESSDMYRRLRNDTRFLMKQNVMDYSLLLGIYYVGVYPAEIILDPHQSNEDHVQLAQSNQGVQSNQAVQPGPAAEKQDNNDNTQVPSFANQISESLSIQFPKSLKTKQVMPEDLGIKPFQRPRAPTFATSLEAVGLQQDAVHARIIEGPGIYFVGIIDMLQSWNTEKKVENFSKTYFRCKDKNGVSCVEPKFYRKRFLRKMFMIGIRPKPNEDSSETSDED</sequence>
<evidence type="ECO:0000256" key="1">
    <source>
        <dbReference type="PROSITE-ProRule" id="PRU00781"/>
    </source>
</evidence>
<feature type="domain" description="PIPK" evidence="3">
    <location>
        <begin position="1"/>
        <end position="243"/>
    </location>
</feature>
<dbReference type="PROSITE" id="PS51455">
    <property type="entry name" value="PIPK"/>
    <property type="match status" value="1"/>
</dbReference>
<dbReference type="PANTHER" id="PTHR23086">
    <property type="entry name" value="PHOSPHATIDYLINOSITOL-4-PHOSPHATE 5-KINASE"/>
    <property type="match status" value="1"/>
</dbReference>
<dbReference type="GO" id="GO:0016308">
    <property type="term" value="F:1-phosphatidylinositol-4-phosphate 5-kinase activity"/>
    <property type="evidence" value="ECO:0007669"/>
    <property type="project" value="TreeGrafter"/>
</dbReference>